<feature type="compositionally biased region" description="Basic and acidic residues" evidence="1">
    <location>
        <begin position="146"/>
        <end position="167"/>
    </location>
</feature>
<name>A0ABZ1SP12_9ACTN</name>
<evidence type="ECO:0000256" key="1">
    <source>
        <dbReference type="SAM" id="MobiDB-lite"/>
    </source>
</evidence>
<proteinExistence type="predicted"/>
<evidence type="ECO:0000313" key="3">
    <source>
        <dbReference type="Proteomes" id="UP001432011"/>
    </source>
</evidence>
<dbReference type="EMBL" id="CP108085">
    <property type="protein sequence ID" value="WUP74178.1"/>
    <property type="molecule type" value="Genomic_DNA"/>
</dbReference>
<dbReference type="Proteomes" id="UP001432011">
    <property type="component" value="Chromosome"/>
</dbReference>
<keyword evidence="3" id="KW-1185">Reference proteome</keyword>
<organism evidence="2 3">
    <name type="scientific">Microbispora hainanensis</name>
    <dbReference type="NCBI Taxonomy" id="568844"/>
    <lineage>
        <taxon>Bacteria</taxon>
        <taxon>Bacillati</taxon>
        <taxon>Actinomycetota</taxon>
        <taxon>Actinomycetes</taxon>
        <taxon>Streptosporangiales</taxon>
        <taxon>Streptosporangiaceae</taxon>
        <taxon>Microbispora</taxon>
    </lineage>
</organism>
<protein>
    <submittedName>
        <fullName evidence="2">Uncharacterized protein</fullName>
    </submittedName>
</protein>
<feature type="compositionally biased region" description="Basic residues" evidence="1">
    <location>
        <begin position="54"/>
        <end position="69"/>
    </location>
</feature>
<dbReference type="RefSeq" id="WP_328709123.1">
    <property type="nucleotide sequence ID" value="NZ_CP108085.1"/>
</dbReference>
<sequence length="167" mass="18317">MVAEEVKEPQEFGARMGRIARTAVTPPEEEHIAEIGRRLGDVRGWPKNALSDPRRRRRLGRTGRLRRGKRVDLVHPVAAGTGPGIRPPVSISGRAYIDDPSRRAPAAMAGKAEGIRVAAEAAHVWNDPPYWNTTGQEMSHPGRGRGSGEARQMDHLPDLRRGEAIGM</sequence>
<feature type="region of interest" description="Disordered" evidence="1">
    <location>
        <begin position="134"/>
        <end position="167"/>
    </location>
</feature>
<evidence type="ECO:0000313" key="2">
    <source>
        <dbReference type="EMBL" id="WUP74178.1"/>
    </source>
</evidence>
<feature type="region of interest" description="Disordered" evidence="1">
    <location>
        <begin position="1"/>
        <end position="30"/>
    </location>
</feature>
<accession>A0ABZ1SP12</accession>
<feature type="region of interest" description="Disordered" evidence="1">
    <location>
        <begin position="44"/>
        <end position="91"/>
    </location>
</feature>
<feature type="compositionally biased region" description="Basic and acidic residues" evidence="1">
    <location>
        <begin position="1"/>
        <end position="10"/>
    </location>
</feature>
<gene>
    <name evidence="2" type="ORF">OG913_33175</name>
</gene>
<reference evidence="2" key="1">
    <citation type="submission" date="2022-10" db="EMBL/GenBank/DDBJ databases">
        <title>The complete genomes of actinobacterial strains from the NBC collection.</title>
        <authorList>
            <person name="Joergensen T.S."/>
            <person name="Alvarez Arevalo M."/>
            <person name="Sterndorff E.B."/>
            <person name="Faurdal D."/>
            <person name="Vuksanovic O."/>
            <person name="Mourched A.-S."/>
            <person name="Charusanti P."/>
            <person name="Shaw S."/>
            <person name="Blin K."/>
            <person name="Weber T."/>
        </authorList>
    </citation>
    <scope>NUCLEOTIDE SEQUENCE</scope>
    <source>
        <strain evidence="2">NBC_00254</strain>
    </source>
</reference>